<keyword evidence="4 6" id="KW-1133">Transmembrane helix</keyword>
<feature type="transmembrane region" description="Helical" evidence="6">
    <location>
        <begin position="87"/>
        <end position="104"/>
    </location>
</feature>
<accession>A0A419SGE0</accession>
<feature type="transmembrane region" description="Helical" evidence="6">
    <location>
        <begin position="312"/>
        <end position="330"/>
    </location>
</feature>
<feature type="transmembrane region" description="Helical" evidence="6">
    <location>
        <begin position="116"/>
        <end position="136"/>
    </location>
</feature>
<dbReference type="SUPFAM" id="SSF103473">
    <property type="entry name" value="MFS general substrate transporter"/>
    <property type="match status" value="1"/>
</dbReference>
<dbReference type="OrthoDB" id="9814001at2"/>
<evidence type="ECO:0000313" key="8">
    <source>
        <dbReference type="EMBL" id="RKD22848.1"/>
    </source>
</evidence>
<evidence type="ECO:0000256" key="4">
    <source>
        <dbReference type="ARBA" id="ARBA00022989"/>
    </source>
</evidence>
<feature type="transmembrane region" description="Helical" evidence="6">
    <location>
        <begin position="148"/>
        <end position="167"/>
    </location>
</feature>
<evidence type="ECO:0000256" key="1">
    <source>
        <dbReference type="ARBA" id="ARBA00004651"/>
    </source>
</evidence>
<dbReference type="InterPro" id="IPR020846">
    <property type="entry name" value="MFS_dom"/>
</dbReference>
<feature type="transmembrane region" description="Helical" evidence="6">
    <location>
        <begin position="350"/>
        <end position="371"/>
    </location>
</feature>
<keyword evidence="2" id="KW-0813">Transport</keyword>
<proteinExistence type="predicted"/>
<dbReference type="EMBL" id="MCHY01000009">
    <property type="protein sequence ID" value="RKD22848.1"/>
    <property type="molecule type" value="Genomic_DNA"/>
</dbReference>
<evidence type="ECO:0000259" key="7">
    <source>
        <dbReference type="PROSITE" id="PS50850"/>
    </source>
</evidence>
<dbReference type="PANTHER" id="PTHR23531:SF2">
    <property type="entry name" value="PERMEASE"/>
    <property type="match status" value="1"/>
</dbReference>
<feature type="transmembrane region" description="Helical" evidence="6">
    <location>
        <begin position="255"/>
        <end position="275"/>
    </location>
</feature>
<dbReference type="InterPro" id="IPR052714">
    <property type="entry name" value="MFS_Exporter"/>
</dbReference>
<feature type="transmembrane region" description="Helical" evidence="6">
    <location>
        <begin position="230"/>
        <end position="249"/>
    </location>
</feature>
<dbReference type="CDD" id="cd17489">
    <property type="entry name" value="MFS_YfcJ_like"/>
    <property type="match status" value="1"/>
</dbReference>
<feature type="transmembrane region" description="Helical" evidence="6">
    <location>
        <begin position="173"/>
        <end position="194"/>
    </location>
</feature>
<dbReference type="Gene3D" id="1.20.1250.20">
    <property type="entry name" value="MFS general substrate transporter like domains"/>
    <property type="match status" value="1"/>
</dbReference>
<evidence type="ECO:0000256" key="5">
    <source>
        <dbReference type="ARBA" id="ARBA00023136"/>
    </source>
</evidence>
<dbReference type="InterPro" id="IPR036259">
    <property type="entry name" value="MFS_trans_sf"/>
</dbReference>
<reference evidence="8 9" key="1">
    <citation type="submission" date="2016-08" db="EMBL/GenBank/DDBJ databases">
        <title>Novel Firmicute Genomes.</title>
        <authorList>
            <person name="Poppleton D.I."/>
            <person name="Gribaldo S."/>
        </authorList>
    </citation>
    <scope>NUCLEOTIDE SEQUENCE [LARGE SCALE GENOMIC DNA]</scope>
    <source>
        <strain evidence="8 9">RAOx-1</strain>
    </source>
</reference>
<evidence type="ECO:0000256" key="3">
    <source>
        <dbReference type="ARBA" id="ARBA00022692"/>
    </source>
</evidence>
<gene>
    <name evidence="8" type="ORF">BEP19_11440</name>
</gene>
<feature type="transmembrane region" description="Helical" evidence="6">
    <location>
        <begin position="377"/>
        <end position="397"/>
    </location>
</feature>
<feature type="domain" description="Major facilitator superfamily (MFS) profile" evidence="7">
    <location>
        <begin position="21"/>
        <end position="399"/>
    </location>
</feature>
<dbReference type="InterPro" id="IPR011701">
    <property type="entry name" value="MFS"/>
</dbReference>
<evidence type="ECO:0000256" key="2">
    <source>
        <dbReference type="ARBA" id="ARBA00022448"/>
    </source>
</evidence>
<dbReference type="GO" id="GO:0022857">
    <property type="term" value="F:transmembrane transporter activity"/>
    <property type="evidence" value="ECO:0007669"/>
    <property type="project" value="InterPro"/>
</dbReference>
<dbReference type="Pfam" id="PF07690">
    <property type="entry name" value="MFS_1"/>
    <property type="match status" value="1"/>
</dbReference>
<dbReference type="AlphaFoldDB" id="A0A419SGE0"/>
<feature type="transmembrane region" description="Helical" evidence="6">
    <location>
        <begin position="55"/>
        <end position="75"/>
    </location>
</feature>
<comment type="caution">
    <text evidence="8">The sequence shown here is derived from an EMBL/GenBank/DDBJ whole genome shotgun (WGS) entry which is preliminary data.</text>
</comment>
<feature type="transmembrane region" description="Helical" evidence="6">
    <location>
        <begin position="287"/>
        <end position="306"/>
    </location>
</feature>
<feature type="transmembrane region" description="Helical" evidence="6">
    <location>
        <begin position="21"/>
        <end position="43"/>
    </location>
</feature>
<sequence length="403" mass="43849">MGHVDPVAPQTEATPRLWTRAFIILTISNLFLFLSFQMLIPTLPVFVANMGGDELAVGMVISVFTISALLARPFAGKALDSMDRRKVLVIGLILFILCSSGYYWMSTIFLVLSLRFIHGIGWGISTTAYGTIVSDLIPQQRRGEGMGYYGLSSNFAMAFAPLIGIWIMNDMGFGPLFTVSVTLGVIGLILSQFIHYPEPQRAPQSSSDEPERKGNFYAGLVERSSLFPSLLMLMISVTYGGIVSFITLFGKEVGIGNVGWFFLGNAVVIMLTRPFAGKLFDMKGHAWVLLPGIICLASGVLLLSFADTTTSLLIAAIFYGFGFGAVQPSLQAWTIDRAAPHRRGAANSTFFSAFDLGIGIGAMGLGAIANASSYALMYRYSAIMTVSFLVVYGWYLVRNRMNV</sequence>
<dbReference type="Proteomes" id="UP000284219">
    <property type="component" value="Unassembled WGS sequence"/>
</dbReference>
<evidence type="ECO:0000313" key="9">
    <source>
        <dbReference type="Proteomes" id="UP000284219"/>
    </source>
</evidence>
<keyword evidence="3 6" id="KW-0812">Transmembrane</keyword>
<evidence type="ECO:0000256" key="6">
    <source>
        <dbReference type="SAM" id="Phobius"/>
    </source>
</evidence>
<dbReference type="GO" id="GO:0005886">
    <property type="term" value="C:plasma membrane"/>
    <property type="evidence" value="ECO:0007669"/>
    <property type="project" value="UniProtKB-SubCell"/>
</dbReference>
<protein>
    <submittedName>
        <fullName evidence="8">MFS transporter</fullName>
    </submittedName>
</protein>
<dbReference type="PANTHER" id="PTHR23531">
    <property type="entry name" value="QUINOLENE RESISTANCE PROTEIN NORA"/>
    <property type="match status" value="1"/>
</dbReference>
<comment type="subcellular location">
    <subcellularLocation>
        <location evidence="1">Cell membrane</location>
        <topology evidence="1">Multi-pass membrane protein</topology>
    </subcellularLocation>
</comment>
<dbReference type="RefSeq" id="WP_120190337.1">
    <property type="nucleotide sequence ID" value="NZ_MCHY01000009.1"/>
</dbReference>
<keyword evidence="9" id="KW-1185">Reference proteome</keyword>
<name>A0A419SGE0_9BACL</name>
<keyword evidence="5 6" id="KW-0472">Membrane</keyword>
<dbReference type="PROSITE" id="PS50850">
    <property type="entry name" value="MFS"/>
    <property type="match status" value="1"/>
</dbReference>
<organism evidence="8 9">
    <name type="scientific">Ammoniphilus oxalaticus</name>
    <dbReference type="NCBI Taxonomy" id="66863"/>
    <lineage>
        <taxon>Bacteria</taxon>
        <taxon>Bacillati</taxon>
        <taxon>Bacillota</taxon>
        <taxon>Bacilli</taxon>
        <taxon>Bacillales</taxon>
        <taxon>Paenibacillaceae</taxon>
        <taxon>Aneurinibacillus group</taxon>
        <taxon>Ammoniphilus</taxon>
    </lineage>
</organism>